<reference evidence="17 18" key="2">
    <citation type="submission" date="2024-02" db="EMBL/GenBank/DDBJ databases">
        <title>The Genome Sequence of Enterococcus diestrammenae JM9A.</title>
        <authorList>
            <person name="Earl A."/>
            <person name="Manson A."/>
            <person name="Gilmore M."/>
            <person name="Sanders J."/>
            <person name="Shea T."/>
            <person name="Howe W."/>
            <person name="Livny J."/>
            <person name="Cuomo C."/>
            <person name="Neafsey D."/>
            <person name="Birren B."/>
        </authorList>
    </citation>
    <scope>NUCLEOTIDE SEQUENCE [LARGE SCALE GENOMIC DNA]</scope>
    <source>
        <strain evidence="17 18">JM9A</strain>
    </source>
</reference>
<dbReference type="InterPro" id="IPR059000">
    <property type="entry name" value="ATPase_P-type_domA"/>
</dbReference>
<reference evidence="18" key="1">
    <citation type="submission" date="2016-06" db="EMBL/GenBank/DDBJ databases">
        <title>Four novel species of enterococci isolated from chicken manure.</title>
        <authorList>
            <person name="Van Tyne D."/>
        </authorList>
    </citation>
    <scope>NUCLEOTIDE SEQUENCE [LARGE SCALE GENOMIC DNA]</scope>
    <source>
        <strain evidence="18">JM9A</strain>
    </source>
</reference>
<dbReference type="Pfam" id="PF00403">
    <property type="entry name" value="HMA"/>
    <property type="match status" value="1"/>
</dbReference>
<protein>
    <recommendedName>
        <fullName evidence="13">Cd(2+)-exporting ATPase</fullName>
        <ecNumber evidence="13">7.2.2.21</ecNumber>
    </recommendedName>
</protein>
<keyword evidence="11 15" id="KW-1133">Transmembrane helix</keyword>
<evidence type="ECO:0000256" key="2">
    <source>
        <dbReference type="ARBA" id="ARBA00006024"/>
    </source>
</evidence>
<evidence type="ECO:0000313" key="18">
    <source>
        <dbReference type="Proteomes" id="UP001429357"/>
    </source>
</evidence>
<evidence type="ECO:0000256" key="14">
    <source>
        <dbReference type="ARBA" id="ARBA00049338"/>
    </source>
</evidence>
<dbReference type="NCBIfam" id="TIGR01525">
    <property type="entry name" value="ATPase-IB_hvy"/>
    <property type="match status" value="1"/>
</dbReference>
<keyword evidence="9 15" id="KW-0067">ATP-binding</keyword>
<feature type="transmembrane region" description="Helical" evidence="15">
    <location>
        <begin position="347"/>
        <end position="372"/>
    </location>
</feature>
<evidence type="ECO:0000256" key="13">
    <source>
        <dbReference type="ARBA" id="ARBA00039103"/>
    </source>
</evidence>
<evidence type="ECO:0000256" key="6">
    <source>
        <dbReference type="ARBA" id="ARBA00022692"/>
    </source>
</evidence>
<evidence type="ECO:0000256" key="15">
    <source>
        <dbReference type="RuleBase" id="RU362081"/>
    </source>
</evidence>
<dbReference type="InterPro" id="IPR036412">
    <property type="entry name" value="HAD-like_sf"/>
</dbReference>
<dbReference type="EC" id="7.2.2.21" evidence="13"/>
<dbReference type="Pfam" id="PF00702">
    <property type="entry name" value="Hydrolase"/>
    <property type="match status" value="1"/>
</dbReference>
<evidence type="ECO:0000256" key="7">
    <source>
        <dbReference type="ARBA" id="ARBA00022723"/>
    </source>
</evidence>
<gene>
    <name evidence="17" type="ORF">BAU18_001203</name>
</gene>
<accession>A0ABV0F385</accession>
<dbReference type="InterPro" id="IPR006121">
    <property type="entry name" value="HMA_dom"/>
</dbReference>
<keyword evidence="7 15" id="KW-0479">Metal-binding</keyword>
<feature type="transmembrane region" description="Helical" evidence="15">
    <location>
        <begin position="95"/>
        <end position="111"/>
    </location>
</feature>
<evidence type="ECO:0000259" key="16">
    <source>
        <dbReference type="PROSITE" id="PS50846"/>
    </source>
</evidence>
<keyword evidence="3 15" id="KW-1003">Cell membrane</keyword>
<dbReference type="SUPFAM" id="SSF55008">
    <property type="entry name" value="HMA, heavy metal-associated domain"/>
    <property type="match status" value="1"/>
</dbReference>
<evidence type="ECO:0000256" key="3">
    <source>
        <dbReference type="ARBA" id="ARBA00022475"/>
    </source>
</evidence>
<comment type="caution">
    <text evidence="17">The sequence shown here is derived from an EMBL/GenBank/DDBJ whole genome shotgun (WGS) entry which is preliminary data.</text>
</comment>
<dbReference type="SUPFAM" id="SSF81665">
    <property type="entry name" value="Calcium ATPase, transmembrane domain M"/>
    <property type="match status" value="1"/>
</dbReference>
<dbReference type="PROSITE" id="PS00154">
    <property type="entry name" value="ATPASE_E1_E2"/>
    <property type="match status" value="1"/>
</dbReference>
<dbReference type="NCBIfam" id="TIGR01512">
    <property type="entry name" value="ATPase-IB2_Cd"/>
    <property type="match status" value="1"/>
</dbReference>
<keyword evidence="18" id="KW-1185">Reference proteome</keyword>
<dbReference type="PANTHER" id="PTHR48085:SF5">
    <property type="entry name" value="CADMIUM_ZINC-TRANSPORTING ATPASE HMA4-RELATED"/>
    <property type="match status" value="1"/>
</dbReference>
<dbReference type="PRINTS" id="PR00119">
    <property type="entry name" value="CATATPASE"/>
</dbReference>
<dbReference type="InterPro" id="IPR051014">
    <property type="entry name" value="Cation_Transport_ATPase_IB"/>
</dbReference>
<dbReference type="InterPro" id="IPR017969">
    <property type="entry name" value="Heavy-metal-associated_CS"/>
</dbReference>
<dbReference type="PROSITE" id="PS50846">
    <property type="entry name" value="HMA_2"/>
    <property type="match status" value="1"/>
</dbReference>
<dbReference type="Gene3D" id="2.70.150.10">
    <property type="entry name" value="Calcium-transporting ATPase, cytoplasmic transduction domain A"/>
    <property type="match status" value="1"/>
</dbReference>
<name>A0ABV0F385_9ENTE</name>
<comment type="catalytic activity">
    <reaction evidence="14">
        <text>Cd(2+)(in) + ATP + H2O = Cd(2+)(out) + ADP + phosphate + H(+)</text>
        <dbReference type="Rhea" id="RHEA:12132"/>
        <dbReference type="ChEBI" id="CHEBI:15377"/>
        <dbReference type="ChEBI" id="CHEBI:15378"/>
        <dbReference type="ChEBI" id="CHEBI:30616"/>
        <dbReference type="ChEBI" id="CHEBI:43474"/>
        <dbReference type="ChEBI" id="CHEBI:48775"/>
        <dbReference type="ChEBI" id="CHEBI:456216"/>
        <dbReference type="EC" id="7.2.2.21"/>
    </reaction>
</comment>
<dbReference type="SUPFAM" id="SSF81653">
    <property type="entry name" value="Calcium ATPase, transduction domain A"/>
    <property type="match status" value="1"/>
</dbReference>
<keyword evidence="12 15" id="KW-0472">Membrane</keyword>
<feature type="domain" description="HMA" evidence="16">
    <location>
        <begin position="1"/>
        <end position="69"/>
    </location>
</feature>
<dbReference type="InterPro" id="IPR036163">
    <property type="entry name" value="HMA_dom_sf"/>
</dbReference>
<evidence type="ECO:0000256" key="11">
    <source>
        <dbReference type="ARBA" id="ARBA00022989"/>
    </source>
</evidence>
<organism evidence="17 18">
    <name type="scientific">Enterococcus diestrammenae</name>
    <dbReference type="NCBI Taxonomy" id="1155073"/>
    <lineage>
        <taxon>Bacteria</taxon>
        <taxon>Bacillati</taxon>
        <taxon>Bacillota</taxon>
        <taxon>Bacilli</taxon>
        <taxon>Lactobacillales</taxon>
        <taxon>Enterococcaceae</taxon>
        <taxon>Enterococcus</taxon>
    </lineage>
</organism>
<dbReference type="InterPro" id="IPR018303">
    <property type="entry name" value="ATPase_P-typ_P_site"/>
</dbReference>
<evidence type="ECO:0000256" key="1">
    <source>
        <dbReference type="ARBA" id="ARBA00004651"/>
    </source>
</evidence>
<dbReference type="InterPro" id="IPR023214">
    <property type="entry name" value="HAD_sf"/>
</dbReference>
<dbReference type="NCBIfam" id="TIGR01494">
    <property type="entry name" value="ATPase_P-type"/>
    <property type="match status" value="1"/>
</dbReference>
<dbReference type="EMBL" id="MAEI02000001">
    <property type="protein sequence ID" value="MEO1781616.1"/>
    <property type="molecule type" value="Genomic_DNA"/>
</dbReference>
<keyword evidence="5" id="KW-0597">Phosphoprotein</keyword>
<dbReference type="InterPro" id="IPR023299">
    <property type="entry name" value="ATPase_P-typ_cyto_dom_N"/>
</dbReference>
<feature type="transmembrane region" description="Helical" evidence="15">
    <location>
        <begin position="675"/>
        <end position="694"/>
    </location>
</feature>
<dbReference type="RefSeq" id="WP_161868343.1">
    <property type="nucleotide sequence ID" value="NZ_MAEI02000001.1"/>
</dbReference>
<evidence type="ECO:0000256" key="9">
    <source>
        <dbReference type="ARBA" id="ARBA00022840"/>
    </source>
</evidence>
<evidence type="ECO:0000313" key="17">
    <source>
        <dbReference type="EMBL" id="MEO1781616.1"/>
    </source>
</evidence>
<dbReference type="PANTHER" id="PTHR48085">
    <property type="entry name" value="CADMIUM/ZINC-TRANSPORTING ATPASE HMA2-RELATED"/>
    <property type="match status" value="1"/>
</dbReference>
<dbReference type="SUPFAM" id="SSF56784">
    <property type="entry name" value="HAD-like"/>
    <property type="match status" value="1"/>
</dbReference>
<evidence type="ECO:0000256" key="12">
    <source>
        <dbReference type="ARBA" id="ARBA00023136"/>
    </source>
</evidence>
<keyword evidence="8 15" id="KW-0547">Nucleotide-binding</keyword>
<dbReference type="CDD" id="cd00371">
    <property type="entry name" value="HMA"/>
    <property type="match status" value="1"/>
</dbReference>
<dbReference type="Proteomes" id="UP001429357">
    <property type="component" value="Unassembled WGS sequence"/>
</dbReference>
<keyword evidence="10" id="KW-1278">Translocase</keyword>
<evidence type="ECO:0000256" key="5">
    <source>
        <dbReference type="ARBA" id="ARBA00022553"/>
    </source>
</evidence>
<dbReference type="Gene3D" id="3.30.70.100">
    <property type="match status" value="1"/>
</dbReference>
<dbReference type="InterPro" id="IPR027256">
    <property type="entry name" value="P-typ_ATPase_IB"/>
</dbReference>
<sequence length="697" mass="74015">MEKNYQLKGLDCANCAAKIERAVSKVDGVTAANVDFINQKMSISCQKADLPTVETQALAIVNKLEPDVVVEPVVDHPESGKSGHSHEHSGGDNHNLWRILITAIALVLLLWLDPSGWLRVVAYVAVYLFIGGDIVKQAITNIFHGEVFDENFLMTVATIGALGIGEFPEAVAVMFLYQIGEYFQDYAVDRSRKNIKELMDVRPDTARLLTEKGEKEVSPAAVPVNSLIVVNPGEKVPLDGVITEGTSSLDTSALTGESMPREAKVGEEILSGMINQEGRLVIKTNRSFGQSTVSKILELVENASSQKAPAEKFITKFARYYTPAVVALAVLLVVVPTLFFGGDLKEWLYRALTFLVISCPCALVISVPLSFFAGIGGASKSGILVKGSNHLETLAQVETVVFDKTGTLTEGKFAVESVSGPFGNENILRYAATLEQHSTHPIAQSVLRAFGDQALAPVSELKEVAGQGIVGVIDGQQAAIGNLKLMTSLNVKAPAIDGVGTALYLAVAGEYAGVLVINDQIKADAPSTISQLKEAGIKDTVMLTGDSPQVGEMVAQKLGLTSFFAGLLPEDKVTHLQNIMAKATGKVAFVGDGINDAPVLVTADLGVAMGGLGSDAAIEASDVVIMNDQPSKLVQAIKISRKTLKIVKQNIIFALGVKSIVLVLGALGYTSMAMAVFADVGVTLLAVLNAMRCLRVK</sequence>
<evidence type="ECO:0000256" key="10">
    <source>
        <dbReference type="ARBA" id="ARBA00022967"/>
    </source>
</evidence>
<proteinExistence type="inferred from homology"/>
<keyword evidence="4" id="KW-0104">Cadmium</keyword>
<comment type="subcellular location">
    <subcellularLocation>
        <location evidence="1">Cell membrane</location>
        <topology evidence="1">Multi-pass membrane protein</topology>
    </subcellularLocation>
</comment>
<dbReference type="PROSITE" id="PS01047">
    <property type="entry name" value="HMA_1"/>
    <property type="match status" value="1"/>
</dbReference>
<dbReference type="Gene3D" id="3.40.1110.10">
    <property type="entry name" value="Calcium-transporting ATPase, cytoplasmic domain N"/>
    <property type="match status" value="1"/>
</dbReference>
<dbReference type="Pfam" id="PF00122">
    <property type="entry name" value="E1-E2_ATPase"/>
    <property type="match status" value="1"/>
</dbReference>
<dbReference type="PRINTS" id="PR00941">
    <property type="entry name" value="CDATPASE"/>
</dbReference>
<evidence type="ECO:0000256" key="8">
    <source>
        <dbReference type="ARBA" id="ARBA00022741"/>
    </source>
</evidence>
<keyword evidence="6 15" id="KW-0812">Transmembrane</keyword>
<feature type="transmembrane region" description="Helical" evidence="15">
    <location>
        <begin position="117"/>
        <end position="135"/>
    </location>
</feature>
<dbReference type="InterPro" id="IPR023298">
    <property type="entry name" value="ATPase_P-typ_TM_dom_sf"/>
</dbReference>
<dbReference type="InterPro" id="IPR008250">
    <property type="entry name" value="ATPase_P-typ_transduc_dom_A_sf"/>
</dbReference>
<feature type="transmembrane region" description="Helical" evidence="15">
    <location>
        <begin position="651"/>
        <end position="669"/>
    </location>
</feature>
<dbReference type="Gene3D" id="3.40.50.1000">
    <property type="entry name" value="HAD superfamily/HAD-like"/>
    <property type="match status" value="1"/>
</dbReference>
<comment type="similarity">
    <text evidence="2 15">Belongs to the cation transport ATPase (P-type) (TC 3.A.3) family. Type IB subfamily.</text>
</comment>
<dbReference type="InterPro" id="IPR001757">
    <property type="entry name" value="P_typ_ATPase"/>
</dbReference>
<evidence type="ECO:0000256" key="4">
    <source>
        <dbReference type="ARBA" id="ARBA00022539"/>
    </source>
</evidence>
<feature type="transmembrane region" description="Helical" evidence="15">
    <location>
        <begin position="320"/>
        <end position="341"/>
    </location>
</feature>